<keyword evidence="2" id="KW-1185">Reference proteome</keyword>
<protein>
    <submittedName>
        <fullName evidence="1">Uncharacterized protein</fullName>
    </submittedName>
</protein>
<organism evidence="1 2">
    <name type="scientific">Nocardioides hwasunensis</name>
    <dbReference type="NCBI Taxonomy" id="397258"/>
    <lineage>
        <taxon>Bacteria</taxon>
        <taxon>Bacillati</taxon>
        <taxon>Actinomycetota</taxon>
        <taxon>Actinomycetes</taxon>
        <taxon>Propionibacteriales</taxon>
        <taxon>Nocardioidaceae</taxon>
        <taxon>Nocardioides</taxon>
    </lineage>
</organism>
<comment type="caution">
    <text evidence="1">The sequence shown here is derived from an EMBL/GenBank/DDBJ whole genome shotgun (WGS) entry which is preliminary data.</text>
</comment>
<dbReference type="RefSeq" id="WP_191200229.1">
    <property type="nucleotide sequence ID" value="NZ_BAAAPA010000006.1"/>
</dbReference>
<dbReference type="EMBL" id="JACXYY010000006">
    <property type="protein sequence ID" value="MBD3915889.1"/>
    <property type="molecule type" value="Genomic_DNA"/>
</dbReference>
<proteinExistence type="predicted"/>
<accession>A0ABR8MP49</accession>
<evidence type="ECO:0000313" key="2">
    <source>
        <dbReference type="Proteomes" id="UP000649289"/>
    </source>
</evidence>
<evidence type="ECO:0000313" key="1">
    <source>
        <dbReference type="EMBL" id="MBD3915889.1"/>
    </source>
</evidence>
<gene>
    <name evidence="1" type="ORF">IEZ25_14790</name>
</gene>
<name>A0ABR8MP49_9ACTN</name>
<sequence length="211" mass="23980">MATRLRVLLHHNPKRRSHALLAQAGVLDQAVFTSTCADFAPEDYMPQKSSLTLTRMDFDPRGCDGLYVPRLNNFQPAFPAKSLPLRLQVHRLTHKIEVRRSGRGWQFDAWWKQPVLRNMHNNSFTRSDLVLVTANQDGGAHFDPSLDAMHHALTRGNSMGMFAEDVPFESPVPPALRQITWELHAALAERRPEMLELLRPDERVLASAESL</sequence>
<dbReference type="Proteomes" id="UP000649289">
    <property type="component" value="Unassembled WGS sequence"/>
</dbReference>
<reference evidence="1 2" key="1">
    <citation type="submission" date="2020-09" db="EMBL/GenBank/DDBJ databases">
        <title>novel species in genus Nocardioides.</title>
        <authorList>
            <person name="Zhang G."/>
        </authorList>
    </citation>
    <scope>NUCLEOTIDE SEQUENCE [LARGE SCALE GENOMIC DNA]</scope>
    <source>
        <strain evidence="1 2">19197</strain>
    </source>
</reference>